<proteinExistence type="predicted"/>
<feature type="transmembrane region" description="Helical" evidence="1">
    <location>
        <begin position="61"/>
        <end position="85"/>
    </location>
</feature>
<dbReference type="GO" id="GO:0005615">
    <property type="term" value="C:extracellular space"/>
    <property type="evidence" value="ECO:0007669"/>
    <property type="project" value="TreeGrafter"/>
</dbReference>
<dbReference type="Gene3D" id="3.90.215.10">
    <property type="entry name" value="Gamma Fibrinogen, chain A, domain 1"/>
    <property type="match status" value="1"/>
</dbReference>
<dbReference type="InterPro" id="IPR050373">
    <property type="entry name" value="Fibrinogen_C-term_domain"/>
</dbReference>
<keyword evidence="1" id="KW-0472">Membrane</keyword>
<dbReference type="EMBL" id="CAJFCV020000006">
    <property type="protein sequence ID" value="CAG9130831.1"/>
    <property type="molecule type" value="Genomic_DNA"/>
</dbReference>
<dbReference type="Pfam" id="PF00147">
    <property type="entry name" value="Fibrinogen_C"/>
    <property type="match status" value="1"/>
</dbReference>
<keyword evidence="1" id="KW-0812">Transmembrane</keyword>
<evidence type="ECO:0000313" key="5">
    <source>
        <dbReference type="Proteomes" id="UP000659654"/>
    </source>
</evidence>
<organism evidence="4 6">
    <name type="scientific">Bursaphelenchus xylophilus</name>
    <name type="common">Pinewood nematode worm</name>
    <name type="synonym">Aphelenchoides xylophilus</name>
    <dbReference type="NCBI Taxonomy" id="6326"/>
    <lineage>
        <taxon>Eukaryota</taxon>
        <taxon>Metazoa</taxon>
        <taxon>Ecdysozoa</taxon>
        <taxon>Nematoda</taxon>
        <taxon>Chromadorea</taxon>
        <taxon>Rhabditida</taxon>
        <taxon>Tylenchina</taxon>
        <taxon>Tylenchomorpha</taxon>
        <taxon>Aphelenchoidea</taxon>
        <taxon>Aphelenchoididae</taxon>
        <taxon>Bursaphelenchus</taxon>
    </lineage>
</organism>
<dbReference type="SMART" id="SM00186">
    <property type="entry name" value="FBG"/>
    <property type="match status" value="1"/>
</dbReference>
<accession>A0A1I7RR40</accession>
<dbReference type="SMR" id="A0A1I7RR40"/>
<dbReference type="InterPro" id="IPR002181">
    <property type="entry name" value="Fibrinogen_a/b/g_C_dom"/>
</dbReference>
<dbReference type="InterPro" id="IPR014716">
    <property type="entry name" value="Fibrinogen_a/b/g_C_1"/>
</dbReference>
<dbReference type="InterPro" id="IPR036056">
    <property type="entry name" value="Fibrinogen-like_C"/>
</dbReference>
<gene>
    <name evidence="3" type="ORF">BXYJ_LOCUS14901</name>
</gene>
<dbReference type="PANTHER" id="PTHR19143">
    <property type="entry name" value="FIBRINOGEN/TENASCIN/ANGIOPOEITIN"/>
    <property type="match status" value="1"/>
</dbReference>
<keyword evidence="5" id="KW-1185">Reference proteome</keyword>
<name>A0A1I7RR40_BURXY</name>
<evidence type="ECO:0000313" key="3">
    <source>
        <dbReference type="EMBL" id="CAD5234810.1"/>
    </source>
</evidence>
<protein>
    <submittedName>
        <fullName evidence="3">(pine wood nematode) hypothetical protein</fullName>
    </submittedName>
    <submittedName>
        <fullName evidence="6">Fibrinogen C-terminal domain-containing protein</fullName>
    </submittedName>
</protein>
<dbReference type="OrthoDB" id="7972392at2759"/>
<dbReference type="WBParaSite" id="BXY_0318700.1">
    <property type="protein sequence ID" value="BXY_0318700.1"/>
    <property type="gene ID" value="BXY_0318700"/>
</dbReference>
<dbReference type="AlphaFoldDB" id="A0A1I7RR40"/>
<evidence type="ECO:0000313" key="6">
    <source>
        <dbReference type="WBParaSite" id="BXY_0318700.1"/>
    </source>
</evidence>
<evidence type="ECO:0000259" key="2">
    <source>
        <dbReference type="PROSITE" id="PS51406"/>
    </source>
</evidence>
<dbReference type="Proteomes" id="UP000582659">
    <property type="component" value="Unassembled WGS sequence"/>
</dbReference>
<reference evidence="3" key="2">
    <citation type="submission" date="2020-09" db="EMBL/GenBank/DDBJ databases">
        <authorList>
            <person name="Kikuchi T."/>
        </authorList>
    </citation>
    <scope>NUCLEOTIDE SEQUENCE</scope>
    <source>
        <strain evidence="3">Ka4C1</strain>
    </source>
</reference>
<keyword evidence="1" id="KW-1133">Transmembrane helix</keyword>
<dbReference type="EMBL" id="CAJFDI010000006">
    <property type="protein sequence ID" value="CAD5234810.1"/>
    <property type="molecule type" value="Genomic_DNA"/>
</dbReference>
<dbReference type="Proteomes" id="UP000095284">
    <property type="component" value="Unplaced"/>
</dbReference>
<dbReference type="PANTHER" id="PTHR19143:SF445">
    <property type="entry name" value="FIBRINOGEN C-TERMINAL DOMAIN-CONTAINING PROTEIN"/>
    <property type="match status" value="1"/>
</dbReference>
<evidence type="ECO:0000313" key="4">
    <source>
        <dbReference type="Proteomes" id="UP000095284"/>
    </source>
</evidence>
<reference evidence="6" key="1">
    <citation type="submission" date="2016-11" db="UniProtKB">
        <authorList>
            <consortium name="WormBaseParasite"/>
        </authorList>
    </citation>
    <scope>IDENTIFICATION</scope>
</reference>
<sequence length="538" mass="61061">MDKSTETDDIFIAQEFYGTIRRMPRYNTTDTKNVDTNELDPCLAAKIRLAGNGKCRSSTTWVLITSLILLLTSIFILLFVLVTWFPKEYPRLSLPEPTRVQHDRILTPMKIHRDPDEVFGRVIPTEPDKLLEAYNGKIYWNQYPETRRSPIQGEVELKRAQGNQRINSVADGDAVSSHGVADSKNNLFGNTTEMTVVGKTMSSTIINKVTSTKPPAIEVTENSFTTSAASPVVYKSSVLDNMPDSEISTVFRLDPYPKQQLNLAKSTMSPPLEVKQISESSDSEDMLEPFVNTNLYGPYQFIKTDYVGETCSDYLEAGNTESGVYKLKLNGVGEFYALCIMENNEAWMVLQQRQDGQEVFYNKTFEDYSLGFGDQASDHWLGLEKVRALLNNYKVEMRMEARGDRCDRKKGSLYLVGRYNFSISTRKEGYRLGIYRILSGNFTDPYSDISNSNGAEFATIDKNPNSMNCAELRKLGAWWHPPSCSFITLNGAYNVNKCHSWSGMQIYARERSRQGSHYKQSHHRPRFTRLALKVTGKV</sequence>
<evidence type="ECO:0000256" key="1">
    <source>
        <dbReference type="SAM" id="Phobius"/>
    </source>
</evidence>
<dbReference type="SUPFAM" id="SSF56496">
    <property type="entry name" value="Fibrinogen C-terminal domain-like"/>
    <property type="match status" value="1"/>
</dbReference>
<dbReference type="PROSITE" id="PS51406">
    <property type="entry name" value="FIBRINOGEN_C_2"/>
    <property type="match status" value="1"/>
</dbReference>
<feature type="domain" description="Fibrinogen C-terminal" evidence="2">
    <location>
        <begin position="302"/>
        <end position="494"/>
    </location>
</feature>
<dbReference type="Proteomes" id="UP000659654">
    <property type="component" value="Unassembled WGS sequence"/>
</dbReference>